<proteinExistence type="predicted"/>
<dbReference type="PANTHER" id="PTHR14795:SF0">
    <property type="entry name" value="TRANSMEMBRANE PROTEIN 62"/>
    <property type="match status" value="1"/>
</dbReference>
<dbReference type="PANTHER" id="PTHR14795">
    <property type="entry name" value="HELICASE RELATED"/>
    <property type="match status" value="1"/>
</dbReference>
<keyword evidence="2" id="KW-0732">Signal</keyword>
<name>A0A6A4VDQ7_AMPAM</name>
<feature type="domain" description="Calcineurin-like phosphoesterase" evidence="3">
    <location>
        <begin position="72"/>
        <end position="276"/>
    </location>
</feature>
<keyword evidence="1" id="KW-1133">Transmembrane helix</keyword>
<dbReference type="GO" id="GO:0016787">
    <property type="term" value="F:hydrolase activity"/>
    <property type="evidence" value="ECO:0007669"/>
    <property type="project" value="InterPro"/>
</dbReference>
<dbReference type="Gene3D" id="3.60.21.10">
    <property type="match status" value="1"/>
</dbReference>
<evidence type="ECO:0000256" key="2">
    <source>
        <dbReference type="SAM" id="SignalP"/>
    </source>
</evidence>
<dbReference type="Pfam" id="PF24394">
    <property type="entry name" value="TMEM62_C"/>
    <property type="match status" value="1"/>
</dbReference>
<accession>A0A6A4VDQ7</accession>
<keyword evidence="1 5" id="KW-0812">Transmembrane</keyword>
<dbReference type="InterPro" id="IPR029052">
    <property type="entry name" value="Metallo-depent_PP-like"/>
</dbReference>
<sequence>MSPPAIMMFILACGIFASLFCGKIAALIDTSPEIADVHLHPVHGNSAEQHHDAGWNRPSNVDFSISSTDDLMWFIQVSDLHISIFQDPSRIEQLKEFVNGSLPIIQPELVVASGDLTDAKNEDNVGSLQYEKEWQIYKDILVKGNVFNSSFWLDLRGNHDVFDVPSADSPRNWFRQYGVQGTAHPRSYLYELTRGRRRYAFIALDATVDPGPRRPFNFFGVVSPRELAALRGYTERARRADHVIWFGHFPSSTLIPAAEVRSLMAGSLAYLCGHLHTLAGLVQNMYTRQRSGTLELELADWRESRRYRLLAIDHGLFSISEVEFADQWPVVMVTNPKRADLNMPLNEPLWSMREIPHIRILAFSPHRLTSVRVRLDGDGDPWLPCQPAGGPLFTCDWRPADYSTGLHTMEVSVEDDGGLRRQLSHTFSLDGSTVSFPLLARMTLMLDASAALQCCFAVGLLVCVLPPVAIRLTHAKVAAGRWRSPRPASRCVRRWVRRLHLFSAVDRLYWPHVVVLLYMPLGPWLIGEVITGYTGVVFAWGTFIGGAFIPGLLQYAFGLVQLLLFHLPLLTATSVLLDRRLSAHTAGGRCCSRSVWPPHICLLLACLVQLYASINFYRSYDLTAAVLGPFRTWSLLVGLYMWRTAATVPVSVLRRAANSWDNEDDNAQRSVAE</sequence>
<feature type="chain" id="PRO_5025374320" evidence="2">
    <location>
        <begin position="26"/>
        <end position="673"/>
    </location>
</feature>
<dbReference type="InterPro" id="IPR041871">
    <property type="entry name" value="MPP_TMEM62"/>
</dbReference>
<organism evidence="5 6">
    <name type="scientific">Amphibalanus amphitrite</name>
    <name type="common">Striped barnacle</name>
    <name type="synonym">Balanus amphitrite</name>
    <dbReference type="NCBI Taxonomy" id="1232801"/>
    <lineage>
        <taxon>Eukaryota</taxon>
        <taxon>Metazoa</taxon>
        <taxon>Ecdysozoa</taxon>
        <taxon>Arthropoda</taxon>
        <taxon>Crustacea</taxon>
        <taxon>Multicrustacea</taxon>
        <taxon>Cirripedia</taxon>
        <taxon>Thoracica</taxon>
        <taxon>Thoracicalcarea</taxon>
        <taxon>Balanomorpha</taxon>
        <taxon>Balanoidea</taxon>
        <taxon>Balanidae</taxon>
        <taxon>Amphibalaninae</taxon>
        <taxon>Amphibalanus</taxon>
    </lineage>
</organism>
<dbReference type="Proteomes" id="UP000440578">
    <property type="component" value="Unassembled WGS sequence"/>
</dbReference>
<dbReference type="EMBL" id="VIIS01002170">
    <property type="protein sequence ID" value="KAF0287731.1"/>
    <property type="molecule type" value="Genomic_DNA"/>
</dbReference>
<feature type="transmembrane region" description="Helical" evidence="1">
    <location>
        <begin position="450"/>
        <end position="473"/>
    </location>
</feature>
<dbReference type="InterPro" id="IPR004843">
    <property type="entry name" value="Calcineurin-like_PHP"/>
</dbReference>
<gene>
    <name evidence="5" type="primary">TMEM62</name>
    <name evidence="5" type="ORF">FJT64_013850</name>
</gene>
<feature type="signal peptide" evidence="2">
    <location>
        <begin position="1"/>
        <end position="25"/>
    </location>
</feature>
<feature type="transmembrane region" description="Helical" evidence="1">
    <location>
        <begin position="532"/>
        <end position="549"/>
    </location>
</feature>
<comment type="caution">
    <text evidence="5">The sequence shown here is derived from an EMBL/GenBank/DDBJ whole genome shotgun (WGS) entry which is preliminary data.</text>
</comment>
<evidence type="ECO:0000313" key="5">
    <source>
        <dbReference type="EMBL" id="KAF0287731.1"/>
    </source>
</evidence>
<dbReference type="OrthoDB" id="27234at2759"/>
<dbReference type="InterPro" id="IPR056230">
    <property type="entry name" value="TMEM62_C"/>
</dbReference>
<reference evidence="5 6" key="1">
    <citation type="submission" date="2019-07" db="EMBL/GenBank/DDBJ databases">
        <title>Draft genome assembly of a fouling barnacle, Amphibalanus amphitrite (Darwin, 1854): The first reference genome for Thecostraca.</title>
        <authorList>
            <person name="Kim W."/>
        </authorList>
    </citation>
    <scope>NUCLEOTIDE SEQUENCE [LARGE SCALE GENOMIC DNA]</scope>
    <source>
        <strain evidence="5">SNU_AA5</strain>
        <tissue evidence="5">Soma without cirri and trophi</tissue>
    </source>
</reference>
<dbReference type="Pfam" id="PF00149">
    <property type="entry name" value="Metallophos"/>
    <property type="match status" value="1"/>
</dbReference>
<dbReference type="AlphaFoldDB" id="A0A6A4VDQ7"/>
<dbReference type="CDD" id="cd07401">
    <property type="entry name" value="MPP_TMEM62_N"/>
    <property type="match status" value="1"/>
</dbReference>
<keyword evidence="1" id="KW-0472">Membrane</keyword>
<dbReference type="SUPFAM" id="SSF56300">
    <property type="entry name" value="Metallo-dependent phosphatases"/>
    <property type="match status" value="1"/>
</dbReference>
<feature type="transmembrane region" description="Helical" evidence="1">
    <location>
        <begin position="508"/>
        <end position="526"/>
    </location>
</feature>
<feature type="domain" description="TMEM62 C-terminal" evidence="4">
    <location>
        <begin position="454"/>
        <end position="584"/>
    </location>
</feature>
<keyword evidence="6" id="KW-1185">Reference proteome</keyword>
<protein>
    <submittedName>
        <fullName evidence="5">Transmembrane protein 62</fullName>
    </submittedName>
</protein>
<evidence type="ECO:0000256" key="1">
    <source>
        <dbReference type="SAM" id="Phobius"/>
    </source>
</evidence>
<evidence type="ECO:0000259" key="4">
    <source>
        <dbReference type="Pfam" id="PF24394"/>
    </source>
</evidence>
<evidence type="ECO:0000259" key="3">
    <source>
        <dbReference type="Pfam" id="PF00149"/>
    </source>
</evidence>
<feature type="transmembrane region" description="Helical" evidence="1">
    <location>
        <begin position="596"/>
        <end position="617"/>
    </location>
</feature>
<evidence type="ECO:0000313" key="6">
    <source>
        <dbReference type="Proteomes" id="UP000440578"/>
    </source>
</evidence>